<keyword evidence="3 4" id="KW-0560">Oxidoreductase</keyword>
<evidence type="ECO:0000313" key="8">
    <source>
        <dbReference type="Proteomes" id="UP000051373"/>
    </source>
</evidence>
<comment type="caution">
    <text evidence="7">The sequence shown here is derived from an EMBL/GenBank/DDBJ whole genome shotgun (WGS) entry which is preliminary data.</text>
</comment>
<evidence type="ECO:0000313" key="7">
    <source>
        <dbReference type="EMBL" id="KPK62608.1"/>
    </source>
</evidence>
<feature type="chain" id="PRO_5006646329" evidence="5">
    <location>
        <begin position="24"/>
        <end position="492"/>
    </location>
</feature>
<name>A0A0S8FPE1_UNCW3</name>
<accession>A0A0S8FPE1</accession>
<dbReference type="PATRIC" id="fig|1703779.3.peg.1842"/>
<evidence type="ECO:0000256" key="2">
    <source>
        <dbReference type="ARBA" id="ARBA00022746"/>
    </source>
</evidence>
<dbReference type="InterPro" id="IPR002937">
    <property type="entry name" value="Amino_oxidase"/>
</dbReference>
<dbReference type="EMBL" id="LJUJ01000031">
    <property type="protein sequence ID" value="KPK62608.1"/>
    <property type="molecule type" value="Genomic_DNA"/>
</dbReference>
<organism evidence="7 8">
    <name type="scientific">candidate division WOR_3 bacterium SM23_42</name>
    <dbReference type="NCBI Taxonomy" id="1703779"/>
    <lineage>
        <taxon>Bacteria</taxon>
        <taxon>Bacteria division WOR-3</taxon>
    </lineage>
</organism>
<proteinExistence type="inferred from homology"/>
<dbReference type="SUPFAM" id="SSF51905">
    <property type="entry name" value="FAD/NAD(P)-binding domain"/>
    <property type="match status" value="1"/>
</dbReference>
<keyword evidence="2 4" id="KW-0125">Carotenoid biosynthesis</keyword>
<dbReference type="GO" id="GO:0016491">
    <property type="term" value="F:oxidoreductase activity"/>
    <property type="evidence" value="ECO:0007669"/>
    <property type="project" value="UniProtKB-KW"/>
</dbReference>
<dbReference type="Proteomes" id="UP000051373">
    <property type="component" value="Unassembled WGS sequence"/>
</dbReference>
<reference evidence="7 8" key="1">
    <citation type="journal article" date="2015" name="Microbiome">
        <title>Genomic resolution of linkages in carbon, nitrogen, and sulfur cycling among widespread estuary sediment bacteria.</title>
        <authorList>
            <person name="Baker B.J."/>
            <person name="Lazar C.S."/>
            <person name="Teske A.P."/>
            <person name="Dick G.J."/>
        </authorList>
    </citation>
    <scope>NUCLEOTIDE SEQUENCE [LARGE SCALE GENOMIC DNA]</scope>
    <source>
        <strain evidence="7">SM23_42</strain>
    </source>
</reference>
<comment type="pathway">
    <text evidence="1 4">Carotenoid biosynthesis.</text>
</comment>
<sequence>MKGRKLLVIGAGFGGLSAAALLAQDGFQVTILEKNEQAGGRARVWRKDGFVFDMGPSWYLMPEVFEKYFALFDKNTQDYYKLIRLDPSYRVFFGMDKTVDVPAQREEIDRLFDELTPGGSVKLREYLAVAQYQYEIAMQEFMYREYKTIFDFLNWKVITKGTRLKIFESYDKFARRYFEDADIRKILEYTVVFLGGSPNNTPGLYSIMSHVDFDLGVWYPCGGIGQLVHAFTRLAAEQGVEILLNQGVQKIQVQDGRVKKVITDKEDFEADVVLVNADYQFAETRLLENRYRTYDQSYWEKKKMGPSAFLVYLGLNRRLPGLLHHNLYLDPSWDEHFHSIFDEPAWPENPSYYVSCPSKTDKTVAPTGCENLFVLVPVAPGLEDNESIRNEYFTKTITHLEKLIGENIRSHIAVRRIFAHNDFKQAYNAFKGTALGMSHTLLQTAVFRPAHQSKKVPNLFYTGSYNHPGIGVPMVIISSQIVSKEIHKQYGR</sequence>
<dbReference type="STRING" id="1703779.AMJ83_10345"/>
<evidence type="ECO:0000259" key="6">
    <source>
        <dbReference type="Pfam" id="PF01593"/>
    </source>
</evidence>
<dbReference type="PANTHER" id="PTHR43734:SF1">
    <property type="entry name" value="PHYTOENE DESATURASE"/>
    <property type="match status" value="1"/>
</dbReference>
<dbReference type="GO" id="GO:0016117">
    <property type="term" value="P:carotenoid biosynthetic process"/>
    <property type="evidence" value="ECO:0007669"/>
    <property type="project" value="UniProtKB-KW"/>
</dbReference>
<dbReference type="AlphaFoldDB" id="A0A0S8FPE1"/>
<feature type="domain" description="Amine oxidase" evidence="6">
    <location>
        <begin position="14"/>
        <end position="486"/>
    </location>
</feature>
<evidence type="ECO:0000256" key="3">
    <source>
        <dbReference type="ARBA" id="ARBA00023002"/>
    </source>
</evidence>
<protein>
    <submittedName>
        <fullName evidence="7">Phytoene dehydrogenase</fullName>
    </submittedName>
</protein>
<comment type="similarity">
    <text evidence="4">Belongs to the carotenoid/retinoid oxidoreductase family.</text>
</comment>
<evidence type="ECO:0000256" key="4">
    <source>
        <dbReference type="RuleBase" id="RU362075"/>
    </source>
</evidence>
<dbReference type="Gene3D" id="3.50.50.60">
    <property type="entry name" value="FAD/NAD(P)-binding domain"/>
    <property type="match status" value="2"/>
</dbReference>
<dbReference type="NCBIfam" id="TIGR02734">
    <property type="entry name" value="crtI_fam"/>
    <property type="match status" value="1"/>
</dbReference>
<dbReference type="Pfam" id="PF01593">
    <property type="entry name" value="Amino_oxidase"/>
    <property type="match status" value="1"/>
</dbReference>
<evidence type="ECO:0000256" key="1">
    <source>
        <dbReference type="ARBA" id="ARBA00004829"/>
    </source>
</evidence>
<feature type="signal peptide" evidence="5">
    <location>
        <begin position="1"/>
        <end position="23"/>
    </location>
</feature>
<dbReference type="InterPro" id="IPR014105">
    <property type="entry name" value="Carotenoid/retinoid_OxRdtase"/>
</dbReference>
<gene>
    <name evidence="7" type="ORF">AMJ83_10345</name>
</gene>
<evidence type="ECO:0000256" key="5">
    <source>
        <dbReference type="SAM" id="SignalP"/>
    </source>
</evidence>
<dbReference type="PANTHER" id="PTHR43734">
    <property type="entry name" value="PHYTOENE DESATURASE"/>
    <property type="match status" value="1"/>
</dbReference>
<dbReference type="InterPro" id="IPR036188">
    <property type="entry name" value="FAD/NAD-bd_sf"/>
</dbReference>
<keyword evidence="5" id="KW-0732">Signal</keyword>